<feature type="modified residue" description="N6-(pyridoxal phosphate)lysine" evidence="8 9">
    <location>
        <position position="710"/>
    </location>
</feature>
<reference evidence="12 13" key="1">
    <citation type="submission" date="2020-04" db="EMBL/GenBank/DDBJ databases">
        <title>Arthrobacter sp. nov.</title>
        <authorList>
            <person name="Liu S."/>
        </authorList>
    </citation>
    <scope>NUCLEOTIDE SEQUENCE [LARGE SCALE GENOMIC DNA]</scope>
    <source>
        <strain evidence="12 13">E918</strain>
    </source>
</reference>
<dbReference type="GO" id="GO:0005960">
    <property type="term" value="C:glycine cleavage complex"/>
    <property type="evidence" value="ECO:0007669"/>
    <property type="project" value="TreeGrafter"/>
</dbReference>
<dbReference type="Proteomes" id="UP000544090">
    <property type="component" value="Unassembled WGS sequence"/>
</dbReference>
<evidence type="ECO:0000256" key="4">
    <source>
        <dbReference type="ARBA" id="ARBA00011690"/>
    </source>
</evidence>
<keyword evidence="5 8" id="KW-0663">Pyridoxal phosphate</keyword>
<dbReference type="GO" id="GO:0019464">
    <property type="term" value="P:glycine decarboxylation via glycine cleavage system"/>
    <property type="evidence" value="ECO:0007669"/>
    <property type="project" value="UniProtKB-UniRule"/>
</dbReference>
<comment type="catalytic activity">
    <reaction evidence="7 8">
        <text>N(6)-[(R)-lipoyl]-L-lysyl-[glycine-cleavage complex H protein] + glycine + H(+) = N(6)-[(R)-S(8)-aminomethyldihydrolipoyl]-L-lysyl-[glycine-cleavage complex H protein] + CO2</text>
        <dbReference type="Rhea" id="RHEA:24304"/>
        <dbReference type="Rhea" id="RHEA-COMP:10494"/>
        <dbReference type="Rhea" id="RHEA-COMP:10495"/>
        <dbReference type="ChEBI" id="CHEBI:15378"/>
        <dbReference type="ChEBI" id="CHEBI:16526"/>
        <dbReference type="ChEBI" id="CHEBI:57305"/>
        <dbReference type="ChEBI" id="CHEBI:83099"/>
        <dbReference type="ChEBI" id="CHEBI:83143"/>
        <dbReference type="EC" id="1.4.4.2"/>
    </reaction>
</comment>
<evidence type="ECO:0000256" key="2">
    <source>
        <dbReference type="ARBA" id="ARBA00003788"/>
    </source>
</evidence>
<evidence type="ECO:0000259" key="11">
    <source>
        <dbReference type="Pfam" id="PF21478"/>
    </source>
</evidence>
<keyword evidence="6 8" id="KW-0560">Oxidoreductase</keyword>
<comment type="caution">
    <text evidence="12">The sequence shown here is derived from an EMBL/GenBank/DDBJ whole genome shotgun (WGS) entry which is preliminary data.</text>
</comment>
<name>A0A7X6K3B4_9MICC</name>
<evidence type="ECO:0000259" key="10">
    <source>
        <dbReference type="Pfam" id="PF02347"/>
    </source>
</evidence>
<dbReference type="GO" id="GO:0030170">
    <property type="term" value="F:pyridoxal phosphate binding"/>
    <property type="evidence" value="ECO:0007669"/>
    <property type="project" value="TreeGrafter"/>
</dbReference>
<evidence type="ECO:0000256" key="9">
    <source>
        <dbReference type="PIRSR" id="PIRSR603437-50"/>
    </source>
</evidence>
<accession>A0A7X6K3B4</accession>
<dbReference type="InterPro" id="IPR015422">
    <property type="entry name" value="PyrdxlP-dep_Trfase_small"/>
</dbReference>
<dbReference type="PANTHER" id="PTHR11773:SF1">
    <property type="entry name" value="GLYCINE DEHYDROGENASE (DECARBOXYLATING), MITOCHONDRIAL"/>
    <property type="match status" value="1"/>
</dbReference>
<dbReference type="NCBIfam" id="TIGR00461">
    <property type="entry name" value="gcvP"/>
    <property type="match status" value="1"/>
</dbReference>
<evidence type="ECO:0000256" key="1">
    <source>
        <dbReference type="ARBA" id="ARBA00001933"/>
    </source>
</evidence>
<dbReference type="InterPro" id="IPR003437">
    <property type="entry name" value="GcvP"/>
</dbReference>
<dbReference type="EC" id="1.4.4.2" evidence="8"/>
<evidence type="ECO:0000256" key="8">
    <source>
        <dbReference type="HAMAP-Rule" id="MF_00711"/>
    </source>
</evidence>
<dbReference type="InterPro" id="IPR049316">
    <property type="entry name" value="GDC-P_C"/>
</dbReference>
<dbReference type="InterPro" id="IPR020581">
    <property type="entry name" value="GDC_P"/>
</dbReference>
<dbReference type="AlphaFoldDB" id="A0A7X6K3B4"/>
<feature type="domain" description="Glycine dehydrogenase C-terminal" evidence="11">
    <location>
        <begin position="784"/>
        <end position="905"/>
    </location>
</feature>
<feature type="domain" description="Glycine cleavage system P-protein N-terminal" evidence="10">
    <location>
        <begin position="12"/>
        <end position="435"/>
    </location>
</feature>
<dbReference type="Pfam" id="PF02347">
    <property type="entry name" value="GDC-P"/>
    <property type="match status" value="2"/>
</dbReference>
<evidence type="ECO:0000313" key="13">
    <source>
        <dbReference type="Proteomes" id="UP000544090"/>
    </source>
</evidence>
<dbReference type="Gene3D" id="3.40.640.10">
    <property type="entry name" value="Type I PLP-dependent aspartate aminotransferase-like (Major domain)"/>
    <property type="match status" value="2"/>
</dbReference>
<dbReference type="RefSeq" id="WP_168485465.1">
    <property type="nucleotide sequence ID" value="NZ_JAAZSQ010000004.1"/>
</dbReference>
<evidence type="ECO:0000256" key="5">
    <source>
        <dbReference type="ARBA" id="ARBA00022898"/>
    </source>
</evidence>
<dbReference type="EMBL" id="JAAZSQ010000004">
    <property type="protein sequence ID" value="NKX54112.1"/>
    <property type="molecule type" value="Genomic_DNA"/>
</dbReference>
<dbReference type="SUPFAM" id="SSF53383">
    <property type="entry name" value="PLP-dependent transferases"/>
    <property type="match status" value="2"/>
</dbReference>
<comment type="subunit">
    <text evidence="4 8">The glycine cleavage system is composed of four proteins: P, T, L and H.</text>
</comment>
<dbReference type="PANTHER" id="PTHR11773">
    <property type="entry name" value="GLYCINE DEHYDROGENASE, DECARBOXYLATING"/>
    <property type="match status" value="1"/>
</dbReference>
<evidence type="ECO:0000313" key="12">
    <source>
        <dbReference type="EMBL" id="NKX54112.1"/>
    </source>
</evidence>
<comment type="cofactor">
    <cofactor evidence="1 8 9">
        <name>pyridoxal 5'-phosphate</name>
        <dbReference type="ChEBI" id="CHEBI:597326"/>
    </cofactor>
</comment>
<sequence length="964" mass="101842">MTVQPTIAVFADRHIGPRGNDAEKMLRQLGYDSLDALVDAAVPADIRQSAPLDLPPARSESEVLADLRALAARNVTAVQMIGQGYYDTITPPVIRRNIVENPAWYTAYTPYQPEISQGRLEALLNFQTMVEDLTGLPIANASLLDEATAVAEAVLLMRRTNKARAEGKTVLDADLLPQTIAVVKGRAEALDFEVEVADLSAGLPEGEISGIVLQQPGVSGRVFDHSGIIAAAKERGAMVTVAADLLALTLITPPGEQGADIAVGNSQRFGVPLFFGGPHAAYMAVRKGLERSLPGRLVGVSKDAAGTPAYRLALQTREQHIRREKATSNICTAQALLAICASMYAVYHGPEGLKAIAQHVHNSARTLAAVLAGAGLELVSDTFFDTLTVKVPGRAEAVIKAAEAKGVNLRVIDADHVGISTGEGTTAEHLALVAEAFGVGGSTAEITEEIAAQVAGAASAAGFELGEDLLRTSSYLQHPVFHSHRSETQMMRYLRRLSDRDLALDRTMIPLGSCTMKLNATAEMESITWPEFATIHPFAPKHQTAGWRELIEDLEARLSAITGYAGVSIQPNAGSQGEYAGLLAIRNYQVARGEAQRTICLIPASAHGTNAASAVLAGMQVVVVATAADGTIDHEDLAAKIEQHKDELAGIMITYPSTHGVYDADVRQVCDWVHAAGGQVYIDGANLNALVGLAQPGQFGGDVSHLNLHKTFCIPHGGGGPGVGPVAVAEHLVPFLPGNAAAAGTADDTAKGVPVSASEYGSAGVLPISWAYVAMMGGEGLTEATKNALLAANYVASRLNEHFPVLYTGNAGLVAHECILDLREVTARTGVTAEDVAKRLIDYGFHAPTLAFPVAGTLMVEPTESEDLGEIERFIDAMISIKGEIDQVANGEFSVEESPLRLAPHTAAAAISSDWNRKYSREQAVFPLPVLKMDKYFAPVGRIDGAAGDRNLICSCPPPEAFAN</sequence>
<organism evidence="12 13">
    <name type="scientific">Arthrobacter mobilis</name>
    <dbReference type="NCBI Taxonomy" id="2724944"/>
    <lineage>
        <taxon>Bacteria</taxon>
        <taxon>Bacillati</taxon>
        <taxon>Actinomycetota</taxon>
        <taxon>Actinomycetes</taxon>
        <taxon>Micrococcales</taxon>
        <taxon>Micrococcaceae</taxon>
        <taxon>Arthrobacter</taxon>
    </lineage>
</organism>
<comment type="similarity">
    <text evidence="3 8">Belongs to the GcvP family.</text>
</comment>
<dbReference type="GO" id="GO:0004375">
    <property type="term" value="F:glycine dehydrogenase (decarboxylating) activity"/>
    <property type="evidence" value="ECO:0007669"/>
    <property type="project" value="UniProtKB-EC"/>
</dbReference>
<dbReference type="InterPro" id="IPR015421">
    <property type="entry name" value="PyrdxlP-dep_Trfase_major"/>
</dbReference>
<keyword evidence="13" id="KW-1185">Reference proteome</keyword>
<dbReference type="FunFam" id="3.40.640.10:FF:000005">
    <property type="entry name" value="Glycine dehydrogenase (decarboxylating), mitochondrial"/>
    <property type="match status" value="1"/>
</dbReference>
<dbReference type="InterPro" id="IPR015424">
    <property type="entry name" value="PyrdxlP-dep_Trfase"/>
</dbReference>
<proteinExistence type="inferred from homology"/>
<dbReference type="Gene3D" id="3.90.1150.10">
    <property type="entry name" value="Aspartate Aminotransferase, domain 1"/>
    <property type="match status" value="2"/>
</dbReference>
<dbReference type="FunFam" id="3.40.640.10:FF:000007">
    <property type="entry name" value="glycine dehydrogenase (Decarboxylating), mitochondrial"/>
    <property type="match status" value="1"/>
</dbReference>
<comment type="function">
    <text evidence="2 8">The glycine cleavage system catalyzes the degradation of glycine. The P protein binds the alpha-amino group of glycine through its pyridoxal phosphate cofactor; CO(2) is released and the remaining methylamine moiety is then transferred to the lipoamide cofactor of the H protein.</text>
</comment>
<evidence type="ECO:0000256" key="6">
    <source>
        <dbReference type="ARBA" id="ARBA00023002"/>
    </source>
</evidence>
<dbReference type="GO" id="GO:0016594">
    <property type="term" value="F:glycine binding"/>
    <property type="evidence" value="ECO:0007669"/>
    <property type="project" value="TreeGrafter"/>
</dbReference>
<feature type="domain" description="Glycine cleavage system P-protein N-terminal" evidence="10">
    <location>
        <begin position="485"/>
        <end position="740"/>
    </location>
</feature>
<protein>
    <recommendedName>
        <fullName evidence="8">Glycine dehydrogenase (decarboxylating)</fullName>
        <ecNumber evidence="8">1.4.4.2</ecNumber>
    </recommendedName>
    <alternativeName>
        <fullName evidence="8">Glycine cleavage system P-protein</fullName>
    </alternativeName>
    <alternativeName>
        <fullName evidence="8">Glycine decarboxylase</fullName>
    </alternativeName>
    <alternativeName>
        <fullName evidence="8">Glycine dehydrogenase (aminomethyl-transferring)</fullName>
    </alternativeName>
</protein>
<dbReference type="CDD" id="cd00613">
    <property type="entry name" value="GDC-P"/>
    <property type="match status" value="1"/>
</dbReference>
<evidence type="ECO:0000256" key="7">
    <source>
        <dbReference type="ARBA" id="ARBA00049026"/>
    </source>
</evidence>
<dbReference type="InterPro" id="IPR049315">
    <property type="entry name" value="GDC-P_N"/>
</dbReference>
<dbReference type="Pfam" id="PF21478">
    <property type="entry name" value="GcvP2_C"/>
    <property type="match status" value="1"/>
</dbReference>
<gene>
    <name evidence="8 12" type="primary">gcvP</name>
    <name evidence="12" type="ORF">HGG74_06050</name>
</gene>
<dbReference type="GO" id="GO:0005829">
    <property type="term" value="C:cytosol"/>
    <property type="evidence" value="ECO:0007669"/>
    <property type="project" value="TreeGrafter"/>
</dbReference>
<dbReference type="HAMAP" id="MF_00711">
    <property type="entry name" value="GcvP"/>
    <property type="match status" value="1"/>
</dbReference>
<evidence type="ECO:0000256" key="3">
    <source>
        <dbReference type="ARBA" id="ARBA00010756"/>
    </source>
</evidence>